<reference evidence="15 16" key="1">
    <citation type="journal article" date="2016" name="Mol. Biol. Evol.">
        <title>Comparative Genomics of Early-Diverging Mushroom-Forming Fungi Provides Insights into the Origins of Lignocellulose Decay Capabilities.</title>
        <authorList>
            <person name="Nagy L.G."/>
            <person name="Riley R."/>
            <person name="Tritt A."/>
            <person name="Adam C."/>
            <person name="Daum C."/>
            <person name="Floudas D."/>
            <person name="Sun H."/>
            <person name="Yadav J.S."/>
            <person name="Pangilinan J."/>
            <person name="Larsson K.H."/>
            <person name="Matsuura K."/>
            <person name="Barry K."/>
            <person name="Labutti K."/>
            <person name="Kuo R."/>
            <person name="Ohm R.A."/>
            <person name="Bhattacharya S.S."/>
            <person name="Shirouzu T."/>
            <person name="Yoshinaga Y."/>
            <person name="Martin F.M."/>
            <person name="Grigoriev I.V."/>
            <person name="Hibbett D.S."/>
        </authorList>
    </citation>
    <scope>NUCLEOTIDE SEQUENCE [LARGE SCALE GENOMIC DNA]</scope>
    <source>
        <strain evidence="15 16">HHB12029</strain>
    </source>
</reference>
<dbReference type="InterPro" id="IPR027417">
    <property type="entry name" value="P-loop_NTPase"/>
</dbReference>
<evidence type="ECO:0000256" key="8">
    <source>
        <dbReference type="ARBA" id="ARBA00023235"/>
    </source>
</evidence>
<evidence type="ECO:0000256" key="11">
    <source>
        <dbReference type="ARBA" id="ARBA00034808"/>
    </source>
</evidence>
<dbReference type="Gene3D" id="3.40.50.300">
    <property type="entry name" value="P-loop containing nucleotide triphosphate hydrolases"/>
    <property type="match status" value="2"/>
</dbReference>
<dbReference type="InterPro" id="IPR032284">
    <property type="entry name" value="RecQ_Zn-bd"/>
</dbReference>
<feature type="region of interest" description="Disordered" evidence="12">
    <location>
        <begin position="1052"/>
        <end position="1077"/>
    </location>
</feature>
<dbReference type="SUPFAM" id="SSF52540">
    <property type="entry name" value="P-loop containing nucleoside triphosphate hydrolases"/>
    <property type="match status" value="1"/>
</dbReference>
<feature type="compositionally biased region" description="Polar residues" evidence="12">
    <location>
        <begin position="66"/>
        <end position="80"/>
    </location>
</feature>
<feature type="domain" description="Helicase ATP-binding" evidence="13">
    <location>
        <begin position="447"/>
        <end position="628"/>
    </location>
</feature>
<evidence type="ECO:0000256" key="12">
    <source>
        <dbReference type="SAM" id="MobiDB-lite"/>
    </source>
</evidence>
<feature type="compositionally biased region" description="Basic and acidic residues" evidence="12">
    <location>
        <begin position="977"/>
        <end position="991"/>
    </location>
</feature>
<dbReference type="InterPro" id="IPR011545">
    <property type="entry name" value="DEAD/DEAH_box_helicase_dom"/>
</dbReference>
<keyword evidence="3" id="KW-0547">Nucleotide-binding</keyword>
<feature type="region of interest" description="Disordered" evidence="12">
    <location>
        <begin position="1"/>
        <end position="122"/>
    </location>
</feature>
<dbReference type="PANTHER" id="PTHR13710">
    <property type="entry name" value="DNA HELICASE RECQ FAMILY MEMBER"/>
    <property type="match status" value="1"/>
</dbReference>
<dbReference type="InParanoid" id="A0A165D7V9"/>
<gene>
    <name evidence="15" type="ORF">EXIGLDRAFT_842577</name>
</gene>
<dbReference type="SUPFAM" id="SSF46785">
    <property type="entry name" value="Winged helix' DNA-binding domain"/>
    <property type="match status" value="1"/>
</dbReference>
<keyword evidence="6" id="KW-0067">ATP-binding</keyword>
<dbReference type="SMART" id="SM00956">
    <property type="entry name" value="RQC"/>
    <property type="match status" value="1"/>
</dbReference>
<evidence type="ECO:0000259" key="13">
    <source>
        <dbReference type="PROSITE" id="PS51192"/>
    </source>
</evidence>
<dbReference type="InterPro" id="IPR001650">
    <property type="entry name" value="Helicase_C-like"/>
</dbReference>
<feature type="domain" description="Helicase C-terminal" evidence="14">
    <location>
        <begin position="653"/>
        <end position="804"/>
    </location>
</feature>
<feature type="region of interest" description="Disordered" evidence="12">
    <location>
        <begin position="968"/>
        <end position="1038"/>
    </location>
</feature>
<dbReference type="EC" id="5.6.2.4" evidence="11"/>
<dbReference type="GO" id="GO:0005634">
    <property type="term" value="C:nucleus"/>
    <property type="evidence" value="ECO:0007669"/>
    <property type="project" value="UniProtKB-SubCell"/>
</dbReference>
<organism evidence="15 16">
    <name type="scientific">Exidia glandulosa HHB12029</name>
    <dbReference type="NCBI Taxonomy" id="1314781"/>
    <lineage>
        <taxon>Eukaryota</taxon>
        <taxon>Fungi</taxon>
        <taxon>Dikarya</taxon>
        <taxon>Basidiomycota</taxon>
        <taxon>Agaricomycotina</taxon>
        <taxon>Agaricomycetes</taxon>
        <taxon>Auriculariales</taxon>
        <taxon>Exidiaceae</taxon>
        <taxon>Exidia</taxon>
    </lineage>
</organism>
<comment type="similarity">
    <text evidence="2">Belongs to the helicase family. RecQ subfamily.</text>
</comment>
<dbReference type="GO" id="GO:0005524">
    <property type="term" value="F:ATP binding"/>
    <property type="evidence" value="ECO:0007669"/>
    <property type="project" value="UniProtKB-KW"/>
</dbReference>
<dbReference type="GO" id="GO:0006260">
    <property type="term" value="P:DNA replication"/>
    <property type="evidence" value="ECO:0007669"/>
    <property type="project" value="InterPro"/>
</dbReference>
<dbReference type="GO" id="GO:0005737">
    <property type="term" value="C:cytoplasm"/>
    <property type="evidence" value="ECO:0007669"/>
    <property type="project" value="TreeGrafter"/>
</dbReference>
<evidence type="ECO:0000313" key="16">
    <source>
        <dbReference type="Proteomes" id="UP000077266"/>
    </source>
</evidence>
<dbReference type="PANTHER" id="PTHR13710:SF153">
    <property type="entry name" value="RECQ-LIKE DNA HELICASE BLM"/>
    <property type="match status" value="1"/>
</dbReference>
<dbReference type="AlphaFoldDB" id="A0A165D7V9"/>
<protein>
    <recommendedName>
        <fullName evidence="11">DNA 3'-5' helicase</fullName>
        <ecNumber evidence="11">5.6.2.4</ecNumber>
    </recommendedName>
</protein>
<evidence type="ECO:0000256" key="6">
    <source>
        <dbReference type="ARBA" id="ARBA00022840"/>
    </source>
</evidence>
<sequence>MAGPRNNLDDVRAKFGDSTTISTLTKPQTSKTFKFKAGSTNAQPAPVIVPHAASVPPPPQRQGPPASTSSRVQSRQNEPQQPEHRPAPKRPSLDGHAGPGKPSPKRARHYEPEQSASTPSTCFAKTKTVDVVMFDDAPSKENFPLTPRSPRKAPATPLAMSKPTLASTSTASGSTFGGKSLDQLRALLATNLSSELEHAKKLVQVRQGLPVSEDPFVLEQFMNLLSTRNAEIKREIDEKDHNSSPLQANADLGQMSVEQLRQLLVQNITQELQHTKSMLNSADQDPVVLQMFIDVLSKRNADIKSEIASRERNQPSTSTPSVRATSSSHTPSYAPSQSNAQYAPPRFATPPPAKHTPAPIVIDVDDLDMEVETVTTTKVVARDSPIPLRSIENTVTSTTRVRAKAGPSSEPDMDEEAKKSPHAAEAYKVLNKTFRLKEFRKHQLPAITASLEGKDVFVLMPTGGGKSLCYQLPAVCQKGKTRGVSIVVSPLIALMNDQVDHLKRKGIPAIAFNSNKGPELNREARDELAHKSGRDLPALAYVTPEKLDCSQDFMGILKKLYHAGDLARFVVDEAHCVATWGRDFREGYNALSRLRGEFPGIPIMALTATAHKNNVDDIISRLHMTDCVRLTQSFNRPNLRYAIQSKPKSKPRVLDAIVAIVRRHQGETGIIYCLSRNNCEEVAQQLRQKHEIAAKHYHAGMSPEDKESTQRAWQSGRCQIIVATIAFGMGIDKPDVRFVIHQTMPRTLEGYYQETGRAGRDGLESECILLYAQSDFHMLKNQIWTDKPNEKKLDTVEKRRQEDDLSAVMRFCMNVHDCRRCQVLNFFDEKFDPADCHGMCDNCKDSADHAREMRNFTSEAADALRLVQSIVDRGDKVTQVLAMAAFKGSNTREMRDRRYDTLEHFGKGASVGHTQSERLFDTLLHEHALEYDPVKNGAGWTTNYLKMGDRSIVDAFLSGKKKLQLPVKVGTEAGQKTTERAKRQRKVEAKPVNRKRRQQNPYDSEGDEDGGANLHASDAIVDGDYDDPIVEDGDGDDEDFADIDWAQFDNILQADEGEDKRPGRSSSPTRDSGDDTVDACFAAMQRKRTELAREEGIAESEVVSDELLQYISIMKPSDMIGFKRVLRDFFEGDSRAADGAWARCRPFLDVCIMQNMQSSPSKPPSKPTLSSSKASSSATPVATSSSSNAEKFAKFKFKR</sequence>
<dbReference type="Pfam" id="PF00271">
    <property type="entry name" value="Helicase_C"/>
    <property type="match status" value="1"/>
</dbReference>
<proteinExistence type="inferred from homology"/>
<dbReference type="PROSITE" id="PS51194">
    <property type="entry name" value="HELICASE_CTER"/>
    <property type="match status" value="1"/>
</dbReference>
<dbReference type="InterPro" id="IPR036390">
    <property type="entry name" value="WH_DNA-bd_sf"/>
</dbReference>
<dbReference type="Pfam" id="PF00270">
    <property type="entry name" value="DEAD"/>
    <property type="match status" value="1"/>
</dbReference>
<feature type="region of interest" description="Disordered" evidence="12">
    <location>
        <begin position="305"/>
        <end position="359"/>
    </location>
</feature>
<keyword evidence="8" id="KW-0413">Isomerase</keyword>
<dbReference type="SMART" id="SM00487">
    <property type="entry name" value="DEXDc"/>
    <property type="match status" value="1"/>
</dbReference>
<evidence type="ECO:0000256" key="4">
    <source>
        <dbReference type="ARBA" id="ARBA00022801"/>
    </source>
</evidence>
<dbReference type="CDD" id="cd18794">
    <property type="entry name" value="SF2_C_RecQ"/>
    <property type="match status" value="1"/>
</dbReference>
<evidence type="ECO:0000256" key="2">
    <source>
        <dbReference type="ARBA" id="ARBA00005446"/>
    </source>
</evidence>
<evidence type="ECO:0000313" key="15">
    <source>
        <dbReference type="EMBL" id="KZV83967.1"/>
    </source>
</evidence>
<comment type="subcellular location">
    <subcellularLocation>
        <location evidence="1">Nucleus</location>
    </subcellularLocation>
</comment>
<keyword evidence="5 15" id="KW-0347">Helicase</keyword>
<feature type="region of interest" description="Disordered" evidence="12">
    <location>
        <begin position="397"/>
        <end position="422"/>
    </location>
</feature>
<feature type="region of interest" description="Disordered" evidence="12">
    <location>
        <begin position="138"/>
        <end position="174"/>
    </location>
</feature>
<dbReference type="Proteomes" id="UP000077266">
    <property type="component" value="Unassembled WGS sequence"/>
</dbReference>
<name>A0A165D7V9_EXIGL</name>
<dbReference type="InterPro" id="IPR018982">
    <property type="entry name" value="RQC_domain"/>
</dbReference>
<keyword evidence="4" id="KW-0378">Hydrolase</keyword>
<evidence type="ECO:0000256" key="3">
    <source>
        <dbReference type="ARBA" id="ARBA00022741"/>
    </source>
</evidence>
<feature type="compositionally biased region" description="Acidic residues" evidence="12">
    <location>
        <begin position="1021"/>
        <end position="1038"/>
    </location>
</feature>
<keyword evidence="9" id="KW-0539">Nucleus</keyword>
<evidence type="ECO:0000256" key="5">
    <source>
        <dbReference type="ARBA" id="ARBA00022806"/>
    </source>
</evidence>
<feature type="region of interest" description="Disordered" evidence="12">
    <location>
        <begin position="1157"/>
        <end position="1188"/>
    </location>
</feature>
<evidence type="ECO:0000259" key="14">
    <source>
        <dbReference type="PROSITE" id="PS51194"/>
    </source>
</evidence>
<dbReference type="Gene3D" id="1.10.10.10">
    <property type="entry name" value="Winged helix-like DNA-binding domain superfamily/Winged helix DNA-binding domain"/>
    <property type="match status" value="1"/>
</dbReference>
<evidence type="ECO:0000256" key="1">
    <source>
        <dbReference type="ARBA" id="ARBA00004123"/>
    </source>
</evidence>
<dbReference type="Pfam" id="PF16124">
    <property type="entry name" value="RecQ_Zn_bind"/>
    <property type="match status" value="1"/>
</dbReference>
<evidence type="ECO:0000256" key="10">
    <source>
        <dbReference type="ARBA" id="ARBA00034617"/>
    </source>
</evidence>
<keyword evidence="16" id="KW-1185">Reference proteome</keyword>
<dbReference type="InterPro" id="IPR014001">
    <property type="entry name" value="Helicase_ATP-bd"/>
</dbReference>
<dbReference type="Pfam" id="PF09382">
    <property type="entry name" value="RQC"/>
    <property type="match status" value="1"/>
</dbReference>
<dbReference type="GO" id="GO:0009378">
    <property type="term" value="F:four-way junction helicase activity"/>
    <property type="evidence" value="ECO:0007669"/>
    <property type="project" value="TreeGrafter"/>
</dbReference>
<dbReference type="GO" id="GO:0003677">
    <property type="term" value="F:DNA binding"/>
    <property type="evidence" value="ECO:0007669"/>
    <property type="project" value="UniProtKB-KW"/>
</dbReference>
<dbReference type="STRING" id="1314781.A0A165D7V9"/>
<dbReference type="SMART" id="SM00490">
    <property type="entry name" value="HELICc"/>
    <property type="match status" value="1"/>
</dbReference>
<feature type="compositionally biased region" description="Polar residues" evidence="12">
    <location>
        <begin position="17"/>
        <end position="43"/>
    </location>
</feature>
<dbReference type="CDD" id="cd17920">
    <property type="entry name" value="DEXHc_RecQ"/>
    <property type="match status" value="1"/>
</dbReference>
<dbReference type="FunFam" id="3.40.50.300:FF:001389">
    <property type="entry name" value="ATP-dependent DNA helicase RecQ"/>
    <property type="match status" value="1"/>
</dbReference>
<dbReference type="GO" id="GO:0016787">
    <property type="term" value="F:hydrolase activity"/>
    <property type="evidence" value="ECO:0007669"/>
    <property type="project" value="UniProtKB-KW"/>
</dbReference>
<dbReference type="PROSITE" id="PS51192">
    <property type="entry name" value="HELICASE_ATP_BIND_1"/>
    <property type="match status" value="1"/>
</dbReference>
<accession>A0A165D7V9</accession>
<dbReference type="FunFam" id="3.40.50.300:FF:001975">
    <property type="entry name" value="ATP-dependent DNA helicase"/>
    <property type="match status" value="1"/>
</dbReference>
<dbReference type="GO" id="GO:0043138">
    <property type="term" value="F:3'-5' DNA helicase activity"/>
    <property type="evidence" value="ECO:0007669"/>
    <property type="project" value="UniProtKB-EC"/>
</dbReference>
<dbReference type="GO" id="GO:0000724">
    <property type="term" value="P:double-strand break repair via homologous recombination"/>
    <property type="evidence" value="ECO:0007669"/>
    <property type="project" value="TreeGrafter"/>
</dbReference>
<comment type="catalytic activity">
    <reaction evidence="10">
        <text>Couples ATP hydrolysis with the unwinding of duplex DNA by translocating in the 3'-5' direction.</text>
        <dbReference type="EC" id="5.6.2.4"/>
    </reaction>
</comment>
<dbReference type="GO" id="GO:0005694">
    <property type="term" value="C:chromosome"/>
    <property type="evidence" value="ECO:0007669"/>
    <property type="project" value="TreeGrafter"/>
</dbReference>
<dbReference type="EMBL" id="KV426247">
    <property type="protein sequence ID" value="KZV83967.1"/>
    <property type="molecule type" value="Genomic_DNA"/>
</dbReference>
<dbReference type="InterPro" id="IPR036388">
    <property type="entry name" value="WH-like_DNA-bd_sf"/>
</dbReference>
<dbReference type="NCBIfam" id="TIGR00614">
    <property type="entry name" value="recQ_fam"/>
    <property type="match status" value="1"/>
</dbReference>
<evidence type="ECO:0000256" key="9">
    <source>
        <dbReference type="ARBA" id="ARBA00023242"/>
    </source>
</evidence>
<dbReference type="InterPro" id="IPR004589">
    <property type="entry name" value="DNA_helicase_ATP-dep_RecQ"/>
</dbReference>
<evidence type="ECO:0000256" key="7">
    <source>
        <dbReference type="ARBA" id="ARBA00023125"/>
    </source>
</evidence>
<feature type="compositionally biased region" description="Low complexity" evidence="12">
    <location>
        <begin position="1167"/>
        <end position="1187"/>
    </location>
</feature>
<feature type="compositionally biased region" description="Polar residues" evidence="12">
    <location>
        <begin position="314"/>
        <end position="341"/>
    </location>
</feature>
<dbReference type="OrthoDB" id="10261556at2759"/>
<keyword evidence="7" id="KW-0238">DNA-binding</keyword>